<organism evidence="1 2">
    <name type="scientific">Rotaria sordida</name>
    <dbReference type="NCBI Taxonomy" id="392033"/>
    <lineage>
        <taxon>Eukaryota</taxon>
        <taxon>Metazoa</taxon>
        <taxon>Spiralia</taxon>
        <taxon>Gnathifera</taxon>
        <taxon>Rotifera</taxon>
        <taxon>Eurotatoria</taxon>
        <taxon>Bdelloidea</taxon>
        <taxon>Philodinida</taxon>
        <taxon>Philodinidae</taxon>
        <taxon>Rotaria</taxon>
    </lineage>
</organism>
<dbReference type="InterPro" id="IPR035309">
    <property type="entry name" value="PSME4"/>
</dbReference>
<dbReference type="GO" id="GO:0016504">
    <property type="term" value="F:peptidase activator activity"/>
    <property type="evidence" value="ECO:0007669"/>
    <property type="project" value="InterPro"/>
</dbReference>
<proteinExistence type="predicted"/>
<name>A0A818KL54_9BILA</name>
<dbReference type="Proteomes" id="UP000663836">
    <property type="component" value="Unassembled WGS sequence"/>
</dbReference>
<protein>
    <submittedName>
        <fullName evidence="1">Uncharacterized protein</fullName>
    </submittedName>
</protein>
<accession>A0A818KL54</accession>
<dbReference type="GO" id="GO:0070628">
    <property type="term" value="F:proteasome binding"/>
    <property type="evidence" value="ECO:0007669"/>
    <property type="project" value="InterPro"/>
</dbReference>
<dbReference type="InterPro" id="IPR011989">
    <property type="entry name" value="ARM-like"/>
</dbReference>
<sequence>MLSFSCNTNLLCEIESVVANDPVFKRNLATSRMHVAMAYLHGNYLEILIEQLEEVCASPKWHARQAAIEFVQSMIFCNLFNARPYALRLHDLVLKCLFDERLEVRTVASTTLSGLYQCGYIQMIEHDLKYFRVMAKTNDARVGSTSNERYDVDNSSDRQEQ</sequence>
<dbReference type="GO" id="GO:0005829">
    <property type="term" value="C:cytosol"/>
    <property type="evidence" value="ECO:0007669"/>
    <property type="project" value="TreeGrafter"/>
</dbReference>
<evidence type="ECO:0000313" key="2">
    <source>
        <dbReference type="Proteomes" id="UP000663836"/>
    </source>
</evidence>
<dbReference type="PANTHER" id="PTHR32170">
    <property type="entry name" value="PROTEASOME ACTIVATOR COMPLEX SUBUNIT 4"/>
    <property type="match status" value="1"/>
</dbReference>
<comment type="caution">
    <text evidence="1">The sequence shown here is derived from an EMBL/GenBank/DDBJ whole genome shotgun (WGS) entry which is preliminary data.</text>
</comment>
<dbReference type="GO" id="GO:0010499">
    <property type="term" value="P:proteasomal ubiquitin-independent protein catabolic process"/>
    <property type="evidence" value="ECO:0007669"/>
    <property type="project" value="TreeGrafter"/>
</dbReference>
<evidence type="ECO:0000313" key="1">
    <source>
        <dbReference type="EMBL" id="CAF3556060.1"/>
    </source>
</evidence>
<gene>
    <name evidence="1" type="ORF">JBS370_LOCUS1597</name>
</gene>
<dbReference type="EMBL" id="CAJOBD010000055">
    <property type="protein sequence ID" value="CAF3556060.1"/>
    <property type="molecule type" value="Genomic_DNA"/>
</dbReference>
<reference evidence="1" key="1">
    <citation type="submission" date="2021-02" db="EMBL/GenBank/DDBJ databases">
        <authorList>
            <person name="Nowell W R."/>
        </authorList>
    </citation>
    <scope>NUCLEOTIDE SEQUENCE</scope>
</reference>
<dbReference type="PANTHER" id="PTHR32170:SF3">
    <property type="entry name" value="PROTEASOME ACTIVATOR COMPLEX SUBUNIT 4"/>
    <property type="match status" value="1"/>
</dbReference>
<dbReference type="SUPFAM" id="SSF48371">
    <property type="entry name" value="ARM repeat"/>
    <property type="match status" value="1"/>
</dbReference>
<dbReference type="Gene3D" id="1.25.10.10">
    <property type="entry name" value="Leucine-rich Repeat Variant"/>
    <property type="match status" value="1"/>
</dbReference>
<dbReference type="AlphaFoldDB" id="A0A818KL54"/>
<dbReference type="GO" id="GO:0005634">
    <property type="term" value="C:nucleus"/>
    <property type="evidence" value="ECO:0007669"/>
    <property type="project" value="TreeGrafter"/>
</dbReference>
<dbReference type="InterPro" id="IPR016024">
    <property type="entry name" value="ARM-type_fold"/>
</dbReference>